<name>A0ABT7XMC9_9NEIS</name>
<dbReference type="PROSITE" id="PS50404">
    <property type="entry name" value="GST_NTER"/>
    <property type="match status" value="1"/>
</dbReference>
<dbReference type="RefSeq" id="WP_289829527.1">
    <property type="nucleotide sequence ID" value="NZ_JAUEDK010000011.1"/>
</dbReference>
<gene>
    <name evidence="2" type="ORF">QU481_08520</name>
</gene>
<dbReference type="SFLD" id="SFLDG00358">
    <property type="entry name" value="Main_(cytGST)"/>
    <property type="match status" value="1"/>
</dbReference>
<organism evidence="2 3">
    <name type="scientific">Crenobacter oryzisoli</name>
    <dbReference type="NCBI Taxonomy" id="3056844"/>
    <lineage>
        <taxon>Bacteria</taxon>
        <taxon>Pseudomonadati</taxon>
        <taxon>Pseudomonadota</taxon>
        <taxon>Betaproteobacteria</taxon>
        <taxon>Neisseriales</taxon>
        <taxon>Neisseriaceae</taxon>
        <taxon>Crenobacter</taxon>
    </lineage>
</organism>
<evidence type="ECO:0000259" key="1">
    <source>
        <dbReference type="PROSITE" id="PS50404"/>
    </source>
</evidence>
<dbReference type="SUPFAM" id="SSF47616">
    <property type="entry name" value="GST C-terminal domain-like"/>
    <property type="match status" value="1"/>
</dbReference>
<dbReference type="InterPro" id="IPR004045">
    <property type="entry name" value="Glutathione_S-Trfase_N"/>
</dbReference>
<dbReference type="SFLD" id="SFLDS00019">
    <property type="entry name" value="Glutathione_Transferase_(cytos"/>
    <property type="match status" value="1"/>
</dbReference>
<dbReference type="InterPro" id="IPR036249">
    <property type="entry name" value="Thioredoxin-like_sf"/>
</dbReference>
<evidence type="ECO:0000313" key="2">
    <source>
        <dbReference type="EMBL" id="MDN0074937.1"/>
    </source>
</evidence>
<dbReference type="InterPro" id="IPR040079">
    <property type="entry name" value="Glutathione_S-Trfase"/>
</dbReference>
<evidence type="ECO:0000313" key="3">
    <source>
        <dbReference type="Proteomes" id="UP001168540"/>
    </source>
</evidence>
<dbReference type="Gene3D" id="1.20.1050.10">
    <property type="match status" value="1"/>
</dbReference>
<dbReference type="PANTHER" id="PTHR42673:SF4">
    <property type="entry name" value="MALEYLACETOACETATE ISOMERASE"/>
    <property type="match status" value="1"/>
</dbReference>
<comment type="caution">
    <text evidence="2">The sequence shown here is derived from an EMBL/GenBank/DDBJ whole genome shotgun (WGS) entry which is preliminary data.</text>
</comment>
<dbReference type="EMBL" id="JAUEDK010000011">
    <property type="protein sequence ID" value="MDN0074937.1"/>
    <property type="molecule type" value="Genomic_DNA"/>
</dbReference>
<dbReference type="CDD" id="cd03043">
    <property type="entry name" value="GST_N_1"/>
    <property type="match status" value="1"/>
</dbReference>
<dbReference type="Pfam" id="PF13409">
    <property type="entry name" value="GST_N_2"/>
    <property type="match status" value="1"/>
</dbReference>
<accession>A0ABT7XMC9</accession>
<keyword evidence="3" id="KW-1185">Reference proteome</keyword>
<dbReference type="PANTHER" id="PTHR42673">
    <property type="entry name" value="MALEYLACETOACETATE ISOMERASE"/>
    <property type="match status" value="1"/>
</dbReference>
<dbReference type="InterPro" id="IPR036282">
    <property type="entry name" value="Glutathione-S-Trfase_C_sf"/>
</dbReference>
<dbReference type="SUPFAM" id="SSF52833">
    <property type="entry name" value="Thioredoxin-like"/>
    <property type="match status" value="1"/>
</dbReference>
<proteinExistence type="predicted"/>
<feature type="domain" description="GST N-terminal" evidence="1">
    <location>
        <begin position="2"/>
        <end position="82"/>
    </location>
</feature>
<dbReference type="Proteomes" id="UP001168540">
    <property type="component" value="Unassembled WGS sequence"/>
</dbReference>
<sequence length="214" mass="24113">MFRLIIGNKNTSSWSLRPWLILAMLDEPFIEVLIRLDQPDTKEKILSVNPAGKVPVLIDGHVKIWDSLAICEYLNECFPGAQLWPEDPAERAHARSLAAEMHAGFAALRQHLPMDVCGRYPREDSNLQVDRDIARIIAVWEELRAKHISDGPFLFGRFGIVDAMFAPVASRFVTYDIALPPMSQAWVDHLLGTKAMQRWISEAAAEVAHAEPPH</sequence>
<dbReference type="CDD" id="cd03194">
    <property type="entry name" value="GST_C_3"/>
    <property type="match status" value="1"/>
</dbReference>
<dbReference type="Pfam" id="PF13410">
    <property type="entry name" value="GST_C_2"/>
    <property type="match status" value="1"/>
</dbReference>
<protein>
    <submittedName>
        <fullName evidence="2">Glutathione S-transferase family protein</fullName>
    </submittedName>
</protein>
<reference evidence="2" key="1">
    <citation type="submission" date="2023-06" db="EMBL/GenBank/DDBJ databases">
        <authorList>
            <person name="Zhang S."/>
        </authorList>
    </citation>
    <scope>NUCLEOTIDE SEQUENCE</scope>
    <source>
        <strain evidence="2">SG2303</strain>
    </source>
</reference>
<dbReference type="Gene3D" id="3.40.30.10">
    <property type="entry name" value="Glutaredoxin"/>
    <property type="match status" value="1"/>
</dbReference>